<proteinExistence type="predicted"/>
<dbReference type="OrthoDB" id="1750606at2759"/>
<organism evidence="2 3">
    <name type="scientific">Carnegiea gigantea</name>
    <dbReference type="NCBI Taxonomy" id="171969"/>
    <lineage>
        <taxon>Eukaryota</taxon>
        <taxon>Viridiplantae</taxon>
        <taxon>Streptophyta</taxon>
        <taxon>Embryophyta</taxon>
        <taxon>Tracheophyta</taxon>
        <taxon>Spermatophyta</taxon>
        <taxon>Magnoliopsida</taxon>
        <taxon>eudicotyledons</taxon>
        <taxon>Gunneridae</taxon>
        <taxon>Pentapetalae</taxon>
        <taxon>Caryophyllales</taxon>
        <taxon>Cactineae</taxon>
        <taxon>Cactaceae</taxon>
        <taxon>Cactoideae</taxon>
        <taxon>Echinocereeae</taxon>
        <taxon>Carnegiea</taxon>
    </lineage>
</organism>
<gene>
    <name evidence="2" type="ORF">Cgig2_015900</name>
</gene>
<dbReference type="EMBL" id="JAKOGI010001396">
    <property type="protein sequence ID" value="KAJ8425825.1"/>
    <property type="molecule type" value="Genomic_DNA"/>
</dbReference>
<name>A0A9Q1JN99_9CARY</name>
<sequence>MACGLEEEWQRLKLTADEEQIVVMEDNKDNAKDEQIALCLFGRLYTQSSFNARAMKSVLCNPWKSTKRLIVRDLDPNLFIFQFFSAADRDYALNKGPFGRLRHVLGGCVAMEAQEDNPCLQYGPLLRMSPLKSRCSNGNCSIMSIDETTPIVPENEAFKRKQGDTQLHKRDERYDYTWCNFQDNDVVVEEHLDYFCANMDWSILFRWR</sequence>
<protein>
    <recommendedName>
        <fullName evidence="1">DUF4283 domain-containing protein</fullName>
    </recommendedName>
</protein>
<accession>A0A9Q1JN99</accession>
<keyword evidence="3" id="KW-1185">Reference proteome</keyword>
<evidence type="ECO:0000313" key="2">
    <source>
        <dbReference type="EMBL" id="KAJ8425825.1"/>
    </source>
</evidence>
<comment type="caution">
    <text evidence="2">The sequence shown here is derived from an EMBL/GenBank/DDBJ whole genome shotgun (WGS) entry which is preliminary data.</text>
</comment>
<reference evidence="2" key="1">
    <citation type="submission" date="2022-04" db="EMBL/GenBank/DDBJ databases">
        <title>Carnegiea gigantea Genome sequencing and assembly v2.</title>
        <authorList>
            <person name="Copetti D."/>
            <person name="Sanderson M.J."/>
            <person name="Burquez A."/>
            <person name="Wojciechowski M.F."/>
        </authorList>
    </citation>
    <scope>NUCLEOTIDE SEQUENCE</scope>
    <source>
        <strain evidence="2">SGP5-SGP5p</strain>
        <tissue evidence="2">Aerial part</tissue>
    </source>
</reference>
<feature type="domain" description="DUF4283" evidence="1">
    <location>
        <begin position="34"/>
        <end position="98"/>
    </location>
</feature>
<dbReference type="AlphaFoldDB" id="A0A9Q1JN99"/>
<dbReference type="Pfam" id="PF14111">
    <property type="entry name" value="DUF4283"/>
    <property type="match status" value="1"/>
</dbReference>
<dbReference type="Proteomes" id="UP001153076">
    <property type="component" value="Unassembled WGS sequence"/>
</dbReference>
<dbReference type="InterPro" id="IPR025558">
    <property type="entry name" value="DUF4283"/>
</dbReference>
<evidence type="ECO:0000259" key="1">
    <source>
        <dbReference type="Pfam" id="PF14111"/>
    </source>
</evidence>
<evidence type="ECO:0000313" key="3">
    <source>
        <dbReference type="Proteomes" id="UP001153076"/>
    </source>
</evidence>